<dbReference type="PANTHER" id="PTHR47186:SF33">
    <property type="entry name" value="NB-ARC DOMAIN-CONTAINING PROTEIN"/>
    <property type="match status" value="1"/>
</dbReference>
<feature type="domain" description="Disease resistance R13L4/SHOC-2-like LRR" evidence="2">
    <location>
        <begin position="93"/>
        <end position="372"/>
    </location>
</feature>
<name>A0A699JIH2_TANCI</name>
<evidence type="ECO:0000259" key="2">
    <source>
        <dbReference type="Pfam" id="PF23598"/>
    </source>
</evidence>
<keyword evidence="1" id="KW-0677">Repeat</keyword>
<accession>A0A699JIH2</accession>
<dbReference type="InterPro" id="IPR032675">
    <property type="entry name" value="LRR_dom_sf"/>
</dbReference>
<dbReference type="InterPro" id="IPR055414">
    <property type="entry name" value="LRR_R13L4/SHOC2-like"/>
</dbReference>
<proteinExistence type="predicted"/>
<feature type="non-terminal residue" evidence="3">
    <location>
        <position position="389"/>
    </location>
</feature>
<evidence type="ECO:0000313" key="3">
    <source>
        <dbReference type="EMBL" id="GFA33897.1"/>
    </source>
</evidence>
<organism evidence="3">
    <name type="scientific">Tanacetum cinerariifolium</name>
    <name type="common">Dalmatian daisy</name>
    <name type="synonym">Chrysanthemum cinerariifolium</name>
    <dbReference type="NCBI Taxonomy" id="118510"/>
    <lineage>
        <taxon>Eukaryota</taxon>
        <taxon>Viridiplantae</taxon>
        <taxon>Streptophyta</taxon>
        <taxon>Embryophyta</taxon>
        <taxon>Tracheophyta</taxon>
        <taxon>Spermatophyta</taxon>
        <taxon>Magnoliopsida</taxon>
        <taxon>eudicotyledons</taxon>
        <taxon>Gunneridae</taxon>
        <taxon>Pentapetalae</taxon>
        <taxon>asterids</taxon>
        <taxon>campanulids</taxon>
        <taxon>Asterales</taxon>
        <taxon>Asteraceae</taxon>
        <taxon>Asteroideae</taxon>
        <taxon>Anthemideae</taxon>
        <taxon>Anthemidinae</taxon>
        <taxon>Tanacetum</taxon>
    </lineage>
</organism>
<dbReference type="PANTHER" id="PTHR47186">
    <property type="entry name" value="LEUCINE-RICH REPEAT-CONTAINING PROTEIN 57"/>
    <property type="match status" value="1"/>
</dbReference>
<evidence type="ECO:0000256" key="1">
    <source>
        <dbReference type="ARBA" id="ARBA00022737"/>
    </source>
</evidence>
<sequence length="389" mass="44217">MNDLATTVAGDFFFRLEKEMGKNVTKHVLDKCRHMSFVCEQYVGYKKFEGIEGAKGYKKFEGIEGAKGLRTFLSVGVKEWWQSNYLSNKVLVDLLPELQFLRVLSLCGYEICEVPESIGKLKHLRYLNLSQTEITHIPENVCDLYNLETLILFGRSLLTKLPNNFIKLKNLRHLDIRGTPRLKDLPLGVAELKSLQTLSEITIDGENDFSITRHKDFENIHRKVSIEGLEKVKHATEAREANLSQKKLTEFEVKWSNVSDALKLYNDCLEELGIVKYPGLEFPKWVGDSSFRQLARVFICGCIKCTSLPTFGKLQSLKELSIQDMGDVKFVGSESGVGDSVFPCLKKLHIEDCPNLVEVLLEAPLLSLKDLRVENYGGGLMRSLVYWIV</sequence>
<dbReference type="Pfam" id="PF23598">
    <property type="entry name" value="LRR_14"/>
    <property type="match status" value="1"/>
</dbReference>
<dbReference type="AlphaFoldDB" id="A0A699JIH2"/>
<feature type="non-terminal residue" evidence="3">
    <location>
        <position position="1"/>
    </location>
</feature>
<reference evidence="3" key="1">
    <citation type="journal article" date="2019" name="Sci. Rep.">
        <title>Draft genome of Tanacetum cinerariifolium, the natural source of mosquito coil.</title>
        <authorList>
            <person name="Yamashiro T."/>
            <person name="Shiraishi A."/>
            <person name="Satake H."/>
            <person name="Nakayama K."/>
        </authorList>
    </citation>
    <scope>NUCLEOTIDE SEQUENCE</scope>
</reference>
<protein>
    <submittedName>
        <fullName evidence="3">NBS-LRR resistance-like protein</fullName>
    </submittedName>
</protein>
<dbReference type="EMBL" id="BKCJ010407087">
    <property type="protein sequence ID" value="GFA33897.1"/>
    <property type="molecule type" value="Genomic_DNA"/>
</dbReference>
<dbReference type="Gene3D" id="3.80.10.10">
    <property type="entry name" value="Ribonuclease Inhibitor"/>
    <property type="match status" value="1"/>
</dbReference>
<comment type="caution">
    <text evidence="3">The sequence shown here is derived from an EMBL/GenBank/DDBJ whole genome shotgun (WGS) entry which is preliminary data.</text>
</comment>
<gene>
    <name evidence="3" type="ORF">Tci_605869</name>
</gene>
<dbReference type="SUPFAM" id="SSF52058">
    <property type="entry name" value="L domain-like"/>
    <property type="match status" value="1"/>
</dbReference>